<organism evidence="2 3">
    <name type="scientific">Nesidiocoris tenuis</name>
    <dbReference type="NCBI Taxonomy" id="355587"/>
    <lineage>
        <taxon>Eukaryota</taxon>
        <taxon>Metazoa</taxon>
        <taxon>Ecdysozoa</taxon>
        <taxon>Arthropoda</taxon>
        <taxon>Hexapoda</taxon>
        <taxon>Insecta</taxon>
        <taxon>Pterygota</taxon>
        <taxon>Neoptera</taxon>
        <taxon>Paraneoptera</taxon>
        <taxon>Hemiptera</taxon>
        <taxon>Heteroptera</taxon>
        <taxon>Panheteroptera</taxon>
        <taxon>Cimicomorpha</taxon>
        <taxon>Miridae</taxon>
        <taxon>Dicyphina</taxon>
        <taxon>Nesidiocoris</taxon>
    </lineage>
</organism>
<dbReference type="Proteomes" id="UP000479000">
    <property type="component" value="Unassembled WGS sequence"/>
</dbReference>
<proteinExistence type="predicted"/>
<dbReference type="AlphaFoldDB" id="A0A6H5G6F8"/>
<name>A0A6H5G6F8_9HEMI</name>
<feature type="region of interest" description="Disordered" evidence="1">
    <location>
        <begin position="535"/>
        <end position="571"/>
    </location>
</feature>
<dbReference type="OrthoDB" id="6648200at2759"/>
<feature type="region of interest" description="Disordered" evidence="1">
    <location>
        <begin position="1013"/>
        <end position="1048"/>
    </location>
</feature>
<feature type="compositionally biased region" description="Polar residues" evidence="1">
    <location>
        <begin position="547"/>
        <end position="563"/>
    </location>
</feature>
<evidence type="ECO:0000313" key="3">
    <source>
        <dbReference type="Proteomes" id="UP000479000"/>
    </source>
</evidence>
<gene>
    <name evidence="2" type="ORF">NTEN_LOCUS4209</name>
</gene>
<feature type="compositionally biased region" description="Polar residues" evidence="1">
    <location>
        <begin position="454"/>
        <end position="469"/>
    </location>
</feature>
<keyword evidence="3" id="KW-1185">Reference proteome</keyword>
<feature type="region of interest" description="Disordered" evidence="1">
    <location>
        <begin position="421"/>
        <end position="486"/>
    </location>
</feature>
<feature type="compositionally biased region" description="Basic and acidic residues" evidence="1">
    <location>
        <begin position="1017"/>
        <end position="1028"/>
    </location>
</feature>
<feature type="compositionally biased region" description="Polar residues" evidence="1">
    <location>
        <begin position="873"/>
        <end position="895"/>
    </location>
</feature>
<dbReference type="EMBL" id="CADCXU010006313">
    <property type="protein sequence ID" value="CAA9997915.1"/>
    <property type="molecule type" value="Genomic_DNA"/>
</dbReference>
<sequence length="1064" mass="117335">MSLLKSTPWKTVVFTIHELDVQIPLPENLYELIVNETIQMKPRSEEHAVVVGYGEILLNFDFLLEGVTAVCGRRRVAVDECRLFIRDGQFDRRMEYGLDGDRWPPVRPVRLRRRKRSLRPSGRRLDDGLIRSRDCRRRGRRTGRLLLFCYVLSQINFILTNLDATMIKNVKDAYENLKTLLKSKKLPQSKKIYVFYEDIQRFKAENTQIGSFFEARKRTKTNQYFGSTVSFLVGSIDALTTTKINYLPNGQIGGYELIINNTDDGLKRFNYENPNKPGILPSRKNILPYPPPSGEPNKNQISYQTYGKNNPQPLHNYESSFTRVDQRKVGEDVLVSIHNVLTKKTHRDPKYSVSSLLMIPSLRYKNGAAEPVSLKLAQIGPYAALLVPVEKQVASENPVVPDLSKTIKSFVELENYQPPMRRNSEKYAYPRYRDSGRYPPSSADSSSQTDRSDQNFGSTQLSQSKSTYNEGIFGKPDHSNDPESNLGLPVDLSKDFAIHLTDIGANIYNPPSGFWGHSYKDETKYEGREIVSQDRKTADFQAHPQDPGSSGHPSVTNLKQEQASGGLKYDKTGISDSFGTTGTAIDIRFDSATNEALGSSSEPKKYFDHTKPHFELREGELPLDLLKTFPTEAPLVHSTSHQPNPFPAINPETLVNGLSGVVQPATAATPAAGTSSTHHDDPEQSTEFALFKQVSQHGADILTQDQANPNPTSSVAWHLSSNRQDRKYFDHSKPLPDIRSSFLEATAGTISIPADTQVRKLRPGGDRYEITGMPTPGSDNLANAYSAKTLTSIGVVAESASTPKSSGSFSLMNLQSLGKSDGHPKSIDPSVGVQQYGGNIDPADSSTGIQAASHPSVGSDQILFDHSIPASYESGNHQSSIPNLESSNLDPGNSSMKSFPERFPIENTSVGQDIALEFQKFSSSTEASEVNYGSSTASSISGEEIAEQLESAGKPLSLTQFDKDMGSFASWPSTEPITRAKSDELAFSEIPAGGTEVGNKFIIRVPSLPEIGDTVTDDPRLPSFREKIQNPGTPPTLEQKQHTPGPHIGSLLETLDGILAIRST</sequence>
<feature type="region of interest" description="Disordered" evidence="1">
    <location>
        <begin position="870"/>
        <end position="895"/>
    </location>
</feature>
<protein>
    <submittedName>
        <fullName evidence="2">Uncharacterized protein</fullName>
    </submittedName>
</protein>
<evidence type="ECO:0000256" key="1">
    <source>
        <dbReference type="SAM" id="MobiDB-lite"/>
    </source>
</evidence>
<reference evidence="2 3" key="1">
    <citation type="submission" date="2020-02" db="EMBL/GenBank/DDBJ databases">
        <authorList>
            <person name="Ferguson B K."/>
        </authorList>
    </citation>
    <scope>NUCLEOTIDE SEQUENCE [LARGE SCALE GENOMIC DNA]</scope>
</reference>
<accession>A0A6H5G6F8</accession>
<evidence type="ECO:0000313" key="2">
    <source>
        <dbReference type="EMBL" id="CAA9997915.1"/>
    </source>
</evidence>